<feature type="transmembrane region" description="Helical" evidence="6">
    <location>
        <begin position="255"/>
        <end position="277"/>
    </location>
</feature>
<dbReference type="Pfam" id="PF13520">
    <property type="entry name" value="AA_permease_2"/>
    <property type="match status" value="1"/>
</dbReference>
<evidence type="ECO:0000256" key="1">
    <source>
        <dbReference type="ARBA" id="ARBA00004651"/>
    </source>
</evidence>
<comment type="subcellular location">
    <subcellularLocation>
        <location evidence="1">Cell membrane</location>
        <topology evidence="1">Multi-pass membrane protein</topology>
    </subcellularLocation>
</comment>
<feature type="domain" description="UspA" evidence="7">
    <location>
        <begin position="494"/>
        <end position="627"/>
    </location>
</feature>
<evidence type="ECO:0000259" key="7">
    <source>
        <dbReference type="Pfam" id="PF00582"/>
    </source>
</evidence>
<dbReference type="InterPro" id="IPR002293">
    <property type="entry name" value="AA/rel_permease1"/>
</dbReference>
<dbReference type="PANTHER" id="PTHR42770">
    <property type="entry name" value="AMINO ACID TRANSPORTER-RELATED"/>
    <property type="match status" value="1"/>
</dbReference>
<dbReference type="Gene3D" id="1.20.1740.10">
    <property type="entry name" value="Amino acid/polyamine transporter I"/>
    <property type="match status" value="1"/>
</dbReference>
<sequence>MNNEQQEEQPQTKVTFARGLGLFDATMIGVGAMIGAGIFVLTGLAAGVAGPAAILAFALNGVVTLFTAFSYAELASAIPEAGGGYSYIKRAFPAWIGFLSGWMLWFAYTVACALYALGFGSYFWEFFHKYTPHFSHELQSTLTWWPNSHIAVITVLIGVALLGLNYKGSKVTGQAENVLTMSKLVILTIFIGFGLWQAYTRPDLVSSAFSPFFANGVGGVLVAMGLTFIAFEGYDLIATVSEEVQEPEKNIPRAIFISLGITIVIYLLIIFVAIGAMPTEEGKASWQILGEKGETAIVEAAKAFMPAFGVAIIVFGGLLSTMSALNATILASSRVVFTMGRDRYLPKILSSIHPKSRTPHIAIVVSGVILLALAVSFDVTVVGSAASVMFLLTFTLVNLSVLVLRSDRSIKRLYTLPFYPWPPLIGAITSIFLAVYQLNLGPEGIRSWTVSFAWIVTGLAVYFAFFRRQAMEALPQIIVPFPIKSASEKPAEFRVLVPVYNPDNVHTLVGLACQLAKPHGEQGEVIVVSVVEVARQLNISEGLRFVHAREPVLKMAEKLGRKFGVRLRTEVRVAHDTAKAILQMAKLERVKLLLLGWRGYSGKRETVFGSVVDVIIEQVLCDLLVVKFDPDMPLPMKSVLLPTAGGPNARFAASLASQLLEKGGLMTLAGVIRKSGDEHSQAFARKGVADTIAEVPFDIETKRKLLYGDNVPQAVVKETSVGNYDALLIGATKVSTFKRTMFGQIPEQIARDSHTPVILVKHFEGAKSWLNRFLGS</sequence>
<feature type="transmembrane region" description="Helical" evidence="6">
    <location>
        <begin position="358"/>
        <end position="377"/>
    </location>
</feature>
<evidence type="ECO:0000256" key="2">
    <source>
        <dbReference type="ARBA" id="ARBA00022475"/>
    </source>
</evidence>
<feature type="transmembrane region" description="Helical" evidence="6">
    <location>
        <begin position="416"/>
        <end position="436"/>
    </location>
</feature>
<keyword evidence="5 6" id="KW-0472">Membrane</keyword>
<dbReference type="SUPFAM" id="SSF52402">
    <property type="entry name" value="Adenine nucleotide alpha hydrolases-like"/>
    <property type="match status" value="2"/>
</dbReference>
<dbReference type="Gene3D" id="3.40.50.12370">
    <property type="match status" value="1"/>
</dbReference>
<evidence type="ECO:0000256" key="4">
    <source>
        <dbReference type="ARBA" id="ARBA00022989"/>
    </source>
</evidence>
<dbReference type="PANTHER" id="PTHR42770:SF11">
    <property type="entry name" value="INNER MEMBRANE TRANSPORT PROTEIN YBAT"/>
    <property type="match status" value="1"/>
</dbReference>
<dbReference type="Pfam" id="PF00582">
    <property type="entry name" value="Usp"/>
    <property type="match status" value="1"/>
</dbReference>
<dbReference type="InterPro" id="IPR006016">
    <property type="entry name" value="UspA"/>
</dbReference>
<accession>A0ABV6YVN7</accession>
<dbReference type="EMBL" id="JBHPBY010000085">
    <property type="protein sequence ID" value="MFC1850230.1"/>
    <property type="molecule type" value="Genomic_DNA"/>
</dbReference>
<dbReference type="InterPro" id="IPR050367">
    <property type="entry name" value="APC_superfamily"/>
</dbReference>
<proteinExistence type="predicted"/>
<feature type="transmembrane region" description="Helical" evidence="6">
    <location>
        <begin position="178"/>
        <end position="199"/>
    </location>
</feature>
<keyword evidence="2" id="KW-1003">Cell membrane</keyword>
<gene>
    <name evidence="8" type="ORF">ACFL27_08570</name>
</gene>
<evidence type="ECO:0000256" key="5">
    <source>
        <dbReference type="ARBA" id="ARBA00023136"/>
    </source>
</evidence>
<feature type="transmembrane region" description="Helical" evidence="6">
    <location>
        <begin position="144"/>
        <end position="166"/>
    </location>
</feature>
<reference evidence="8 9" key="1">
    <citation type="submission" date="2024-09" db="EMBL/GenBank/DDBJ databases">
        <title>Laminarin stimulates single cell rates of sulfate reduction while oxygen inhibits transcriptomic activity in coastal marine sediment.</title>
        <authorList>
            <person name="Lindsay M."/>
            <person name="Orcutt B."/>
            <person name="Emerson D."/>
            <person name="Stepanauskas R."/>
            <person name="D'Angelo T."/>
        </authorList>
    </citation>
    <scope>NUCLEOTIDE SEQUENCE [LARGE SCALE GENOMIC DNA]</scope>
    <source>
        <strain evidence="8">SAG AM-311-K15</strain>
    </source>
</reference>
<feature type="transmembrane region" description="Helical" evidence="6">
    <location>
        <begin position="52"/>
        <end position="74"/>
    </location>
</feature>
<dbReference type="CDD" id="cd00293">
    <property type="entry name" value="USP-like"/>
    <property type="match status" value="1"/>
</dbReference>
<keyword evidence="4 6" id="KW-1133">Transmembrane helix</keyword>
<feature type="transmembrane region" description="Helical" evidence="6">
    <location>
        <begin position="308"/>
        <end position="337"/>
    </location>
</feature>
<dbReference type="Proteomes" id="UP001594351">
    <property type="component" value="Unassembled WGS sequence"/>
</dbReference>
<evidence type="ECO:0000256" key="3">
    <source>
        <dbReference type="ARBA" id="ARBA00022692"/>
    </source>
</evidence>
<feature type="transmembrane region" description="Helical" evidence="6">
    <location>
        <begin position="448"/>
        <end position="466"/>
    </location>
</feature>
<evidence type="ECO:0000256" key="6">
    <source>
        <dbReference type="SAM" id="Phobius"/>
    </source>
</evidence>
<protein>
    <submittedName>
        <fullName evidence="8">Amino acid permease</fullName>
    </submittedName>
</protein>
<feature type="transmembrane region" description="Helical" evidence="6">
    <location>
        <begin position="21"/>
        <end position="46"/>
    </location>
</feature>
<evidence type="ECO:0000313" key="9">
    <source>
        <dbReference type="Proteomes" id="UP001594351"/>
    </source>
</evidence>
<organism evidence="8 9">
    <name type="scientific">candidate division CSSED10-310 bacterium</name>
    <dbReference type="NCBI Taxonomy" id="2855610"/>
    <lineage>
        <taxon>Bacteria</taxon>
        <taxon>Bacteria division CSSED10-310</taxon>
    </lineage>
</organism>
<keyword evidence="9" id="KW-1185">Reference proteome</keyword>
<comment type="caution">
    <text evidence="8">The sequence shown here is derived from an EMBL/GenBank/DDBJ whole genome shotgun (WGS) entry which is preliminary data.</text>
</comment>
<feature type="transmembrane region" description="Helical" evidence="6">
    <location>
        <begin position="383"/>
        <end position="404"/>
    </location>
</feature>
<name>A0ABV6YVN7_UNCC1</name>
<feature type="transmembrane region" description="Helical" evidence="6">
    <location>
        <begin position="211"/>
        <end position="234"/>
    </location>
</feature>
<feature type="transmembrane region" description="Helical" evidence="6">
    <location>
        <begin position="95"/>
        <end position="124"/>
    </location>
</feature>
<evidence type="ECO:0000313" key="8">
    <source>
        <dbReference type="EMBL" id="MFC1850230.1"/>
    </source>
</evidence>
<keyword evidence="3 6" id="KW-0812">Transmembrane</keyword>